<reference evidence="2" key="1">
    <citation type="journal article" date="2022" name="Mol. Ecol. Resour.">
        <title>The genomes of chicory, endive, great burdock and yacon provide insights into Asteraceae palaeo-polyploidization history and plant inulin production.</title>
        <authorList>
            <person name="Fan W."/>
            <person name="Wang S."/>
            <person name="Wang H."/>
            <person name="Wang A."/>
            <person name="Jiang F."/>
            <person name="Liu H."/>
            <person name="Zhao H."/>
            <person name="Xu D."/>
            <person name="Zhang Y."/>
        </authorList>
    </citation>
    <scope>NUCLEOTIDE SEQUENCE [LARGE SCALE GENOMIC DNA]</scope>
    <source>
        <strain evidence="2">cv. Yunnan</strain>
    </source>
</reference>
<evidence type="ECO:0000313" key="2">
    <source>
        <dbReference type="Proteomes" id="UP001056120"/>
    </source>
</evidence>
<dbReference type="Proteomes" id="UP001056120">
    <property type="component" value="Linkage Group LG29"/>
</dbReference>
<gene>
    <name evidence="1" type="ORF">L1987_85424</name>
</gene>
<protein>
    <submittedName>
        <fullName evidence="1">Uncharacterized protein</fullName>
    </submittedName>
</protein>
<sequence length="556" mass="61345">MGKYTLKINLARFAKENGSAESGRLSAGNGPAEKWKEDVTNIKRNDAFTRQGCSYSSVLMKDMVDAKRKVDEVVSEERVVNVHKETSAFFDLQGRAVVGRAKDFGCLISMKDNLSKAGVSGSKLYYLGGLIMMLAFEDDIEATDFILNPKSFSSVHVVTGNEGDQRVHGDSPTVHVSSDVPDINVGPFPMLVGKEGIKGGLFDEAGVGTQPVHIPGINSDAGVNVVGGAKIGEIISEDFNLGYGSNKKNGMRKPKLLAQTRVTKPQGVSTGIKRPLKRPRQNDEDYFCFPLPGPNTDSGNPKGVNRDTGLSPSAGLLDLNLRASSAETLVDDPHPADSQTKGLKFDGRYQGSENEVEIAATIEVGAQVGVDFRLRLDVINKILSTSDGEGLWLWRHDPDSEVEEAEWQSLWVALGSVSLSDTPDRAKKASSNPEEINSFESYSVEFIDGKIEHLLAHIYSKDNDFGNKTMTINDAFKWRFRRNIDESTLFHGEFIWLDASYTPIKEVTFNVFDKNVAVECGQSILTDHKCFWMVDDIGFYFSKDTPGNWVFKYRWP</sequence>
<name>A0ACB8XX74_9ASTR</name>
<comment type="caution">
    <text evidence="1">The sequence shown here is derived from an EMBL/GenBank/DDBJ whole genome shotgun (WGS) entry which is preliminary data.</text>
</comment>
<keyword evidence="2" id="KW-1185">Reference proteome</keyword>
<dbReference type="EMBL" id="CM042046">
    <property type="protein sequence ID" value="KAI3675828.1"/>
    <property type="molecule type" value="Genomic_DNA"/>
</dbReference>
<proteinExistence type="predicted"/>
<evidence type="ECO:0000313" key="1">
    <source>
        <dbReference type="EMBL" id="KAI3675828.1"/>
    </source>
</evidence>
<reference evidence="1 2" key="2">
    <citation type="journal article" date="2022" name="Mol. Ecol. Resour.">
        <title>The genomes of chicory, endive, great burdock and yacon provide insights into Asteraceae paleo-polyploidization history and plant inulin production.</title>
        <authorList>
            <person name="Fan W."/>
            <person name="Wang S."/>
            <person name="Wang H."/>
            <person name="Wang A."/>
            <person name="Jiang F."/>
            <person name="Liu H."/>
            <person name="Zhao H."/>
            <person name="Xu D."/>
            <person name="Zhang Y."/>
        </authorList>
    </citation>
    <scope>NUCLEOTIDE SEQUENCE [LARGE SCALE GENOMIC DNA]</scope>
    <source>
        <strain evidence="2">cv. Yunnan</strain>
        <tissue evidence="1">Leaves</tissue>
    </source>
</reference>
<organism evidence="1 2">
    <name type="scientific">Smallanthus sonchifolius</name>
    <dbReference type="NCBI Taxonomy" id="185202"/>
    <lineage>
        <taxon>Eukaryota</taxon>
        <taxon>Viridiplantae</taxon>
        <taxon>Streptophyta</taxon>
        <taxon>Embryophyta</taxon>
        <taxon>Tracheophyta</taxon>
        <taxon>Spermatophyta</taxon>
        <taxon>Magnoliopsida</taxon>
        <taxon>eudicotyledons</taxon>
        <taxon>Gunneridae</taxon>
        <taxon>Pentapetalae</taxon>
        <taxon>asterids</taxon>
        <taxon>campanulids</taxon>
        <taxon>Asterales</taxon>
        <taxon>Asteraceae</taxon>
        <taxon>Asteroideae</taxon>
        <taxon>Heliantheae alliance</taxon>
        <taxon>Millerieae</taxon>
        <taxon>Smallanthus</taxon>
    </lineage>
</organism>
<accession>A0ACB8XX74</accession>